<comment type="caution">
    <text evidence="2">The sequence shown here is derived from an EMBL/GenBank/DDBJ whole genome shotgun (WGS) entry which is preliminary data.</text>
</comment>
<organism evidence="2 3">
    <name type="scientific">Mesobacillus stamsii</name>
    <dbReference type="NCBI Taxonomy" id="225347"/>
    <lineage>
        <taxon>Bacteria</taxon>
        <taxon>Bacillati</taxon>
        <taxon>Bacillota</taxon>
        <taxon>Bacilli</taxon>
        <taxon>Bacillales</taxon>
        <taxon>Bacillaceae</taxon>
        <taxon>Mesobacillus</taxon>
    </lineage>
</organism>
<keyword evidence="3" id="KW-1185">Reference proteome</keyword>
<evidence type="ECO:0000313" key="3">
    <source>
        <dbReference type="Proteomes" id="UP001242313"/>
    </source>
</evidence>
<dbReference type="RefSeq" id="WP_307191287.1">
    <property type="nucleotide sequence ID" value="NZ_JAUSUN010000004.1"/>
</dbReference>
<name>A0ABU0FS05_9BACI</name>
<reference evidence="2 3" key="1">
    <citation type="submission" date="2023-07" db="EMBL/GenBank/DDBJ databases">
        <title>Genomic Encyclopedia of Type Strains, Phase IV (KMG-IV): sequencing the most valuable type-strain genomes for metagenomic binning, comparative biology and taxonomic classification.</title>
        <authorList>
            <person name="Goeker M."/>
        </authorList>
    </citation>
    <scope>NUCLEOTIDE SEQUENCE [LARGE SCALE GENOMIC DNA]</scope>
    <source>
        <strain evidence="2 3">DSM 19598</strain>
    </source>
</reference>
<evidence type="ECO:0000313" key="2">
    <source>
        <dbReference type="EMBL" id="MDQ0412698.1"/>
    </source>
</evidence>
<proteinExistence type="predicted"/>
<sequence length="129" mass="15184">MSRSERRRQDKDQIVGWVRHPSPKQLKTGSGWFGELDRVYRDKNSKYVVMIRNVETDWGTVEHACIRNAASTDIPWKEKQWIKDQIFGPERIAVEVFPKESELVDEANMYHLWVLPPGMDLPFGLQEEK</sequence>
<accession>A0ABU0FS05</accession>
<evidence type="ECO:0000259" key="1">
    <source>
        <dbReference type="Pfam" id="PF24746"/>
    </source>
</evidence>
<feature type="domain" description="DUF7694" evidence="1">
    <location>
        <begin position="55"/>
        <end position="116"/>
    </location>
</feature>
<dbReference type="Pfam" id="PF24746">
    <property type="entry name" value="DUF7694"/>
    <property type="match status" value="1"/>
</dbReference>
<dbReference type="EMBL" id="JAUSUN010000004">
    <property type="protein sequence ID" value="MDQ0412698.1"/>
    <property type="molecule type" value="Genomic_DNA"/>
</dbReference>
<dbReference type="InterPro" id="IPR056111">
    <property type="entry name" value="DUF7694"/>
</dbReference>
<gene>
    <name evidence="2" type="ORF">J2S25_000878</name>
</gene>
<protein>
    <recommendedName>
        <fullName evidence="1">DUF7694 domain-containing protein</fullName>
    </recommendedName>
</protein>
<dbReference type="Proteomes" id="UP001242313">
    <property type="component" value="Unassembled WGS sequence"/>
</dbReference>